<keyword evidence="11" id="KW-0812">Transmembrane</keyword>
<dbReference type="RefSeq" id="WP_349173116.1">
    <property type="nucleotide sequence ID" value="NZ_JBBMEU010000005.1"/>
</dbReference>
<evidence type="ECO:0000256" key="3">
    <source>
        <dbReference type="ARBA" id="ARBA00022793"/>
    </source>
</evidence>
<keyword evidence="11" id="KW-1133">Transmembrane helix</keyword>
<keyword evidence="10" id="KW-0670">Pyruvate</keyword>
<dbReference type="Pfam" id="PF02666">
    <property type="entry name" value="PS_Dcarbxylase"/>
    <property type="match status" value="1"/>
</dbReference>
<proteinExistence type="predicted"/>
<keyword evidence="5 11" id="KW-0472">Membrane</keyword>
<evidence type="ECO:0000256" key="9">
    <source>
        <dbReference type="ARBA" id="ARBA00023264"/>
    </source>
</evidence>
<evidence type="ECO:0000313" key="13">
    <source>
        <dbReference type="Proteomes" id="UP001433088"/>
    </source>
</evidence>
<keyword evidence="8 12" id="KW-0456">Lyase</keyword>
<keyword evidence="7" id="KW-0594">Phospholipid biosynthesis</keyword>
<gene>
    <name evidence="12" type="ORF">WMO23_01710</name>
</gene>
<dbReference type="Proteomes" id="UP001433088">
    <property type="component" value="Unassembled WGS sequence"/>
</dbReference>
<feature type="transmembrane region" description="Helical" evidence="11">
    <location>
        <begin position="20"/>
        <end position="50"/>
    </location>
</feature>
<keyword evidence="1" id="KW-1003">Cell membrane</keyword>
<organism evidence="12 13">
    <name type="scientific">Megasphaera intestinihominis</name>
    <dbReference type="NCBI Taxonomy" id="3133159"/>
    <lineage>
        <taxon>Bacteria</taxon>
        <taxon>Bacillati</taxon>
        <taxon>Bacillota</taxon>
        <taxon>Negativicutes</taxon>
        <taxon>Veillonellales</taxon>
        <taxon>Veillonellaceae</taxon>
        <taxon>Megasphaera</taxon>
    </lineage>
</organism>
<sequence>MKSDVLNKPYIVEDGYPFIIVPLLLAVAAGYFINAYAVVPLLLLAAYFTYFFRNPSRTMPTDDHLLVSPADGTVVGVEEVEEDAYLNQKCWKIIIFLSIFDAHVNRAPLPGTIDFQQYTCGRFRPAYKEGVGYENERYSIGIHSAHTDILVTIIAGILARRIVSWVTLGDELQHGQLYGMIKFGSCAEIYVRDNVEITVKKGQKVRAGKSVIGRIV</sequence>
<dbReference type="InterPro" id="IPR003817">
    <property type="entry name" value="PS_Dcarbxylase"/>
</dbReference>
<evidence type="ECO:0000256" key="4">
    <source>
        <dbReference type="ARBA" id="ARBA00023098"/>
    </source>
</evidence>
<name>A0ABV1CVZ2_9FIRM</name>
<dbReference type="InterPro" id="IPR033175">
    <property type="entry name" value="PSD-A"/>
</dbReference>
<dbReference type="PANTHER" id="PTHR35809">
    <property type="entry name" value="ARCHAETIDYLSERINE DECARBOXYLASE PROENZYME-RELATED"/>
    <property type="match status" value="1"/>
</dbReference>
<dbReference type="PANTHER" id="PTHR35809:SF1">
    <property type="entry name" value="ARCHAETIDYLSERINE DECARBOXYLASE PROENZYME-RELATED"/>
    <property type="match status" value="1"/>
</dbReference>
<evidence type="ECO:0000256" key="5">
    <source>
        <dbReference type="ARBA" id="ARBA00023136"/>
    </source>
</evidence>
<dbReference type="GO" id="GO:0004609">
    <property type="term" value="F:phosphatidylserine decarboxylase activity"/>
    <property type="evidence" value="ECO:0007669"/>
    <property type="project" value="UniProtKB-EC"/>
</dbReference>
<evidence type="ECO:0000256" key="7">
    <source>
        <dbReference type="ARBA" id="ARBA00023209"/>
    </source>
</evidence>
<evidence type="ECO:0000256" key="2">
    <source>
        <dbReference type="ARBA" id="ARBA00022516"/>
    </source>
</evidence>
<comment type="caution">
    <text evidence="12">The sequence shown here is derived from an EMBL/GenBank/DDBJ whole genome shotgun (WGS) entry which is preliminary data.</text>
</comment>
<evidence type="ECO:0000256" key="6">
    <source>
        <dbReference type="ARBA" id="ARBA00023145"/>
    </source>
</evidence>
<dbReference type="NCBIfam" id="NF003685">
    <property type="entry name" value="PRK05305.2-5"/>
    <property type="match status" value="1"/>
</dbReference>
<keyword evidence="4" id="KW-0443">Lipid metabolism</keyword>
<reference evidence="12 13" key="1">
    <citation type="submission" date="2024-03" db="EMBL/GenBank/DDBJ databases">
        <title>Human intestinal bacterial collection.</title>
        <authorList>
            <person name="Pauvert C."/>
            <person name="Hitch T.C.A."/>
            <person name="Clavel T."/>
        </authorList>
    </citation>
    <scope>NUCLEOTIDE SEQUENCE [LARGE SCALE GENOMIC DNA]</scope>
    <source>
        <strain evidence="12 13">CLA-AA-H81</strain>
    </source>
</reference>
<evidence type="ECO:0000256" key="10">
    <source>
        <dbReference type="ARBA" id="ARBA00023317"/>
    </source>
</evidence>
<keyword evidence="6" id="KW-0865">Zymogen</keyword>
<dbReference type="EC" id="4.1.1.65" evidence="12"/>
<keyword evidence="9" id="KW-1208">Phospholipid metabolism</keyword>
<evidence type="ECO:0000256" key="11">
    <source>
        <dbReference type="SAM" id="Phobius"/>
    </source>
</evidence>
<keyword evidence="2" id="KW-0444">Lipid biosynthesis</keyword>
<protein>
    <submittedName>
        <fullName evidence="12">Phosphatidylserine decarboxylase</fullName>
        <ecNumber evidence="12">4.1.1.65</ecNumber>
    </submittedName>
</protein>
<accession>A0ABV1CVZ2</accession>
<evidence type="ECO:0000256" key="1">
    <source>
        <dbReference type="ARBA" id="ARBA00022475"/>
    </source>
</evidence>
<keyword evidence="3" id="KW-0210">Decarboxylase</keyword>
<dbReference type="EMBL" id="JBBMEU010000005">
    <property type="protein sequence ID" value="MEQ2421452.1"/>
    <property type="molecule type" value="Genomic_DNA"/>
</dbReference>
<keyword evidence="13" id="KW-1185">Reference proteome</keyword>
<evidence type="ECO:0000256" key="8">
    <source>
        <dbReference type="ARBA" id="ARBA00023239"/>
    </source>
</evidence>
<evidence type="ECO:0000313" key="12">
    <source>
        <dbReference type="EMBL" id="MEQ2421452.1"/>
    </source>
</evidence>